<reference evidence="3 4" key="1">
    <citation type="submission" date="2012-12" db="EMBL/GenBank/DDBJ databases">
        <title>Genome assembly of Formosa sp. AK20.</title>
        <authorList>
            <person name="Kumar R."/>
            <person name="Khatri I."/>
            <person name="Vaidya B."/>
            <person name="Subramanian S."/>
            <person name="Pinnaka A."/>
        </authorList>
    </citation>
    <scope>NUCLEOTIDE SEQUENCE [LARGE SCALE GENOMIC DNA]</scope>
    <source>
        <strain evidence="3 4">AK20</strain>
    </source>
</reference>
<evidence type="ECO:0000313" key="4">
    <source>
        <dbReference type="Proteomes" id="UP000012024"/>
    </source>
</evidence>
<feature type="domain" description="NAD-dependent epimerase/dehydratase" evidence="2">
    <location>
        <begin position="15"/>
        <end position="253"/>
    </location>
</feature>
<evidence type="ECO:0000259" key="2">
    <source>
        <dbReference type="Pfam" id="PF01370"/>
    </source>
</evidence>
<protein>
    <submittedName>
        <fullName evidence="3">UDP-glucose 4-epimerase</fullName>
    </submittedName>
</protein>
<dbReference type="AlphaFoldDB" id="M7MKP6"/>
<dbReference type="InterPro" id="IPR001509">
    <property type="entry name" value="Epimerase_deHydtase"/>
</dbReference>
<dbReference type="EMBL" id="ANLA01000007">
    <property type="protein sequence ID" value="EMQ95460.1"/>
    <property type="molecule type" value="Genomic_DNA"/>
</dbReference>
<keyword evidence="4" id="KW-1185">Reference proteome</keyword>
<dbReference type="InterPro" id="IPR036291">
    <property type="entry name" value="NAD(P)-bd_dom_sf"/>
</dbReference>
<organism evidence="3 4">
    <name type="scientific">Xanthomarina gelatinilytica</name>
    <dbReference type="NCBI Taxonomy" id="1137281"/>
    <lineage>
        <taxon>Bacteria</taxon>
        <taxon>Pseudomonadati</taxon>
        <taxon>Bacteroidota</taxon>
        <taxon>Flavobacteriia</taxon>
        <taxon>Flavobacteriales</taxon>
        <taxon>Flavobacteriaceae</taxon>
        <taxon>Xanthomarina</taxon>
    </lineage>
</organism>
<dbReference type="PATRIC" id="fig|1137281.3.peg.1143"/>
<proteinExistence type="inferred from homology"/>
<comment type="caution">
    <text evidence="3">The sequence shown here is derived from an EMBL/GenBank/DDBJ whole genome shotgun (WGS) entry which is preliminary data.</text>
</comment>
<evidence type="ECO:0000256" key="1">
    <source>
        <dbReference type="ARBA" id="ARBA00007637"/>
    </source>
</evidence>
<evidence type="ECO:0000313" key="3">
    <source>
        <dbReference type="EMBL" id="EMQ95460.1"/>
    </source>
</evidence>
<gene>
    <name evidence="3" type="ORF">D778_02554</name>
</gene>
<sequence>MFLKQHKTNKPSMKILVTGAVGFIGSHTAERLQSLGHQVVGIDNFSPYYSESLKKLNEKALLEKGITVIKKDLRDADLLQRLPQDVAYIFHFAAQPGISKTSTFEDYFTNNILATKNLIDYALQLPNLKMFANIGTSSIYGLEATFPESMAPKPASHYGVTKLAAEQLVLQKSREKKMKACSLRLYSVIGPRERPEKMYTKLIACAFNDQAFPLYKGSATHLRSFTYVGDIVDGIVSIIDKEHAVDGEIINLGTEVEHTTQEGIEAVESVIGKSIKIAHVEARAGDQLRTKANIDKAKKLLAYNPQTTLLDGVKKQVEWYKAHFLK</sequence>
<dbReference type="Pfam" id="PF01370">
    <property type="entry name" value="Epimerase"/>
    <property type="match status" value="1"/>
</dbReference>
<dbReference type="Gene3D" id="3.40.50.720">
    <property type="entry name" value="NAD(P)-binding Rossmann-like Domain"/>
    <property type="match status" value="1"/>
</dbReference>
<dbReference type="SUPFAM" id="SSF51735">
    <property type="entry name" value="NAD(P)-binding Rossmann-fold domains"/>
    <property type="match status" value="1"/>
</dbReference>
<dbReference type="PRINTS" id="PR01713">
    <property type="entry name" value="NUCEPIMERASE"/>
</dbReference>
<accession>M7MKP6</accession>
<dbReference type="eggNOG" id="COG0451">
    <property type="taxonomic scope" value="Bacteria"/>
</dbReference>
<comment type="similarity">
    <text evidence="1">Belongs to the NAD(P)-dependent epimerase/dehydratase family.</text>
</comment>
<name>M7MKP6_9FLAO</name>
<dbReference type="Proteomes" id="UP000012024">
    <property type="component" value="Unassembled WGS sequence"/>
</dbReference>
<dbReference type="PANTHER" id="PTHR43000">
    <property type="entry name" value="DTDP-D-GLUCOSE 4,6-DEHYDRATASE-RELATED"/>
    <property type="match status" value="1"/>
</dbReference>